<gene>
    <name evidence="2" type="ORF">BBL17_027040</name>
</gene>
<keyword evidence="1" id="KW-0812">Transmembrane</keyword>
<accession>A0ABW9TN18</accession>
<dbReference type="InterPro" id="IPR046121">
    <property type="entry name" value="DUF6118"/>
</dbReference>
<organism evidence="2 3">
    <name type="scientific">Agrobacterium vitis</name>
    <name type="common">Rhizobium vitis</name>
    <dbReference type="NCBI Taxonomy" id="373"/>
    <lineage>
        <taxon>Bacteria</taxon>
        <taxon>Pseudomonadati</taxon>
        <taxon>Pseudomonadota</taxon>
        <taxon>Alphaproteobacteria</taxon>
        <taxon>Hyphomicrobiales</taxon>
        <taxon>Rhizobiaceae</taxon>
        <taxon>Rhizobium/Agrobacterium group</taxon>
        <taxon>Agrobacterium</taxon>
    </lineage>
</organism>
<dbReference type="EMBL" id="MBFE02000036">
    <property type="protein sequence ID" value="MUO45427.1"/>
    <property type="molecule type" value="Genomic_DNA"/>
</dbReference>
<name>A0ABW9TN18_AGRVI</name>
<dbReference type="RefSeq" id="WP_071207902.1">
    <property type="nucleotide sequence ID" value="NZ_MBFE02000036.1"/>
</dbReference>
<keyword evidence="1" id="KW-1133">Transmembrane helix</keyword>
<evidence type="ECO:0000256" key="1">
    <source>
        <dbReference type="SAM" id="Phobius"/>
    </source>
</evidence>
<evidence type="ECO:0000313" key="2">
    <source>
        <dbReference type="EMBL" id="MUO45427.1"/>
    </source>
</evidence>
<protein>
    <recommendedName>
        <fullName evidence="4">DUF3618 domain-containing protein</fullName>
    </recommendedName>
</protein>
<evidence type="ECO:0008006" key="4">
    <source>
        <dbReference type="Google" id="ProtNLM"/>
    </source>
</evidence>
<keyword evidence="1" id="KW-0472">Membrane</keyword>
<evidence type="ECO:0000313" key="3">
    <source>
        <dbReference type="Proteomes" id="UP000179454"/>
    </source>
</evidence>
<sequence length="250" mass="27132">MTDSNDDHEHGEASEIDEAAEAFEALRRAIEKLARDTGGEMIVIRKGVEAAFEQFEKFQQPLDYSEDLGQIMENQVVLAEHLAAIEKSPALKNGPEHYARMLDSVAERISANIGRVIEDRGRILQGASSDIEGYVRGARQRRQQDRWLLGAVMGGIIMGGVFLALGPRLLPGSVDAAIAATVMNADRWEAGISLMRSGSPASWRSLMAANDLVRENQEELTACAEAAAKTKKQQRCTITVEPGAVVGGSK</sequence>
<keyword evidence="3" id="KW-1185">Reference proteome</keyword>
<dbReference type="Proteomes" id="UP000179454">
    <property type="component" value="Unassembled WGS sequence"/>
</dbReference>
<comment type="caution">
    <text evidence="2">The sequence shown here is derived from an EMBL/GenBank/DDBJ whole genome shotgun (WGS) entry which is preliminary data.</text>
</comment>
<reference evidence="2" key="1">
    <citation type="submission" date="2019-11" db="EMBL/GenBank/DDBJ databases">
        <title>Whole-genome sequencing of Allorhizobium vitis.</title>
        <authorList>
            <person name="Gan H.M."/>
            <person name="Savka M.A."/>
        </authorList>
    </citation>
    <scope>NUCLEOTIDE SEQUENCE [LARGE SCALE GENOMIC DNA]</scope>
    <source>
        <strain evidence="2">T1/7</strain>
    </source>
</reference>
<dbReference type="Pfam" id="PF19613">
    <property type="entry name" value="DUF6118"/>
    <property type="match status" value="1"/>
</dbReference>
<feature type="transmembrane region" description="Helical" evidence="1">
    <location>
        <begin position="147"/>
        <end position="165"/>
    </location>
</feature>
<proteinExistence type="predicted"/>